<evidence type="ECO:0000256" key="3">
    <source>
        <dbReference type="ARBA" id="ARBA00032446"/>
    </source>
</evidence>
<sequence length="220" mass="25625">MSKTILAFDTSIDHCSISIYKKNYIYSLSEECKKTHTKKMLPMLEKILFQTKTKLKELDYIGFAKGPGSFTGLRIAAGIAQSLSLVLNIPIIGVSTLAIMAEKAWRKYKRKRIIVLITAKKTHIYWGKYTKNKESIWIGENTEILLEKKLLETKITNLKKKWTLVSNEEQDIKSKRLLNINDKKYFFPNARDIIPFILLEIKKKKKNYFAANSINYLYDF</sequence>
<keyword evidence="6" id="KW-0808">Transferase</keyword>
<evidence type="ECO:0000256" key="2">
    <source>
        <dbReference type="ARBA" id="ARBA00019012"/>
    </source>
</evidence>
<dbReference type="GO" id="GO:0016740">
    <property type="term" value="F:transferase activity"/>
    <property type="evidence" value="ECO:0007669"/>
    <property type="project" value="UniProtKB-KW"/>
</dbReference>
<reference evidence="6 7" key="1">
    <citation type="submission" date="2018-12" db="EMBL/GenBank/DDBJ databases">
        <authorList>
            <person name="Chong R.A."/>
        </authorList>
    </citation>
    <scope>NUCLEOTIDE SEQUENCE [LARGE SCALE GENOMIC DNA]</scope>
    <source>
        <strain evidence="6 7">Lps</strain>
    </source>
</reference>
<dbReference type="SUPFAM" id="SSF53067">
    <property type="entry name" value="Actin-like ATPase domain"/>
    <property type="match status" value="2"/>
</dbReference>
<dbReference type="RefSeq" id="WP_158356029.1">
    <property type="nucleotide sequence ID" value="NZ_CP034870.1"/>
</dbReference>
<reference evidence="6 7" key="2">
    <citation type="submission" date="2019-05" db="EMBL/GenBank/DDBJ databases">
        <title>Genome evolution of the obligate endosymbiont Buchnera aphidicola.</title>
        <authorList>
            <person name="Moran N.A."/>
        </authorList>
    </citation>
    <scope>NUCLEOTIDE SEQUENCE [LARGE SCALE GENOMIC DNA]</scope>
    <source>
        <strain evidence="6 7">Lps</strain>
    </source>
</reference>
<dbReference type="Proteomes" id="UP000298564">
    <property type="component" value="Chromosome"/>
</dbReference>
<dbReference type="InterPro" id="IPR000905">
    <property type="entry name" value="Gcp-like_dom"/>
</dbReference>
<keyword evidence="4" id="KW-0812">Transmembrane</keyword>
<dbReference type="Gene3D" id="3.30.420.40">
    <property type="match status" value="2"/>
</dbReference>
<evidence type="ECO:0000259" key="5">
    <source>
        <dbReference type="Pfam" id="PF00814"/>
    </source>
</evidence>
<comment type="similarity">
    <text evidence="1">Belongs to the KAE1 / TsaD family. TsaB subfamily.</text>
</comment>
<organism evidence="6 7">
    <name type="scientific">Buchnera aphidicola</name>
    <name type="common">Lipaphis pseudobrassicae</name>
    <dbReference type="NCBI Taxonomy" id="1258543"/>
    <lineage>
        <taxon>Bacteria</taxon>
        <taxon>Pseudomonadati</taxon>
        <taxon>Pseudomonadota</taxon>
        <taxon>Gammaproteobacteria</taxon>
        <taxon>Enterobacterales</taxon>
        <taxon>Erwiniaceae</taxon>
        <taxon>Buchnera</taxon>
    </lineage>
</organism>
<accession>A0A4D6Y0M2</accession>
<feature type="transmembrane region" description="Helical" evidence="4">
    <location>
        <begin position="75"/>
        <end position="101"/>
    </location>
</feature>
<proteinExistence type="inferred from homology"/>
<gene>
    <name evidence="6" type="primary">tsaB</name>
    <name evidence="6" type="ORF">D9V70_01670</name>
</gene>
<dbReference type="GO" id="GO:0002949">
    <property type="term" value="P:tRNA threonylcarbamoyladenosine modification"/>
    <property type="evidence" value="ECO:0007669"/>
    <property type="project" value="InterPro"/>
</dbReference>
<evidence type="ECO:0000313" key="7">
    <source>
        <dbReference type="Proteomes" id="UP000298564"/>
    </source>
</evidence>
<feature type="domain" description="Gcp-like" evidence="5">
    <location>
        <begin position="30"/>
        <end position="138"/>
    </location>
</feature>
<dbReference type="Pfam" id="PF00814">
    <property type="entry name" value="TsaD"/>
    <property type="match status" value="1"/>
</dbReference>
<protein>
    <recommendedName>
        <fullName evidence="2">tRNA threonylcarbamoyladenosine biosynthesis protein TsaB</fullName>
    </recommendedName>
    <alternativeName>
        <fullName evidence="3">t(6)A37 threonylcarbamoyladenosine biosynthesis protein TsaB</fullName>
    </alternativeName>
</protein>
<evidence type="ECO:0000256" key="4">
    <source>
        <dbReference type="SAM" id="Phobius"/>
    </source>
</evidence>
<dbReference type="InterPro" id="IPR043129">
    <property type="entry name" value="ATPase_NBD"/>
</dbReference>
<dbReference type="CDD" id="cd24032">
    <property type="entry name" value="ASKHA_NBD_TsaB"/>
    <property type="match status" value="1"/>
</dbReference>
<dbReference type="NCBIfam" id="TIGR03725">
    <property type="entry name" value="T6A_YeaZ"/>
    <property type="match status" value="1"/>
</dbReference>
<dbReference type="PANTHER" id="PTHR11735">
    <property type="entry name" value="TRNA N6-ADENOSINE THREONYLCARBAMOYLTRANSFERASE"/>
    <property type="match status" value="1"/>
</dbReference>
<dbReference type="EMBL" id="CP034870">
    <property type="protein sequence ID" value="QCI22189.1"/>
    <property type="molecule type" value="Genomic_DNA"/>
</dbReference>
<keyword evidence="4" id="KW-0472">Membrane</keyword>
<dbReference type="InterPro" id="IPR022496">
    <property type="entry name" value="T6A_TsaB"/>
</dbReference>
<keyword evidence="4" id="KW-1133">Transmembrane helix</keyword>
<dbReference type="GO" id="GO:0005829">
    <property type="term" value="C:cytosol"/>
    <property type="evidence" value="ECO:0007669"/>
    <property type="project" value="TreeGrafter"/>
</dbReference>
<evidence type="ECO:0000256" key="1">
    <source>
        <dbReference type="ARBA" id="ARBA00010493"/>
    </source>
</evidence>
<dbReference type="AlphaFoldDB" id="A0A4D6Y0M2"/>
<evidence type="ECO:0000313" key="6">
    <source>
        <dbReference type="EMBL" id="QCI22189.1"/>
    </source>
</evidence>
<name>A0A4D6Y0M2_9GAMM</name>
<dbReference type="PANTHER" id="PTHR11735:SF11">
    <property type="entry name" value="TRNA THREONYLCARBAMOYLADENOSINE BIOSYNTHESIS PROTEIN TSAB"/>
    <property type="match status" value="1"/>
</dbReference>
<dbReference type="OrthoDB" id="9809995at2"/>